<dbReference type="RefSeq" id="WP_202101963.1">
    <property type="nucleotide sequence ID" value="NZ_JAERTY010000002.1"/>
</dbReference>
<proteinExistence type="predicted"/>
<organism evidence="1 2">
    <name type="scientific">Sphingobacterium faecale</name>
    <dbReference type="NCBI Taxonomy" id="2803775"/>
    <lineage>
        <taxon>Bacteria</taxon>
        <taxon>Pseudomonadati</taxon>
        <taxon>Bacteroidota</taxon>
        <taxon>Sphingobacteriia</taxon>
        <taxon>Sphingobacteriales</taxon>
        <taxon>Sphingobacteriaceae</taxon>
        <taxon>Sphingobacterium</taxon>
    </lineage>
</organism>
<gene>
    <name evidence="1" type="ORF">JKG61_05470</name>
</gene>
<protein>
    <submittedName>
        <fullName evidence="1">Uncharacterized protein</fullName>
    </submittedName>
</protein>
<keyword evidence="2" id="KW-1185">Reference proteome</keyword>
<dbReference type="Proteomes" id="UP000625283">
    <property type="component" value="Unassembled WGS sequence"/>
</dbReference>
<comment type="caution">
    <text evidence="1">The sequence shown here is derived from an EMBL/GenBank/DDBJ whole genome shotgun (WGS) entry which is preliminary data.</text>
</comment>
<evidence type="ECO:0000313" key="1">
    <source>
        <dbReference type="EMBL" id="MBL1408195.1"/>
    </source>
</evidence>
<sequence>MDNRKYNKSTTVKVKKSNVKDYGNDPFFVKKSNNSKAFLEEKGFPGDLIQKLKSRSM</sequence>
<reference evidence="1 2" key="1">
    <citation type="submission" date="2021-01" db="EMBL/GenBank/DDBJ databases">
        <title>C459-1 draft genome sequence.</title>
        <authorList>
            <person name="Zhang X.-F."/>
        </authorList>
    </citation>
    <scope>NUCLEOTIDE SEQUENCE [LARGE SCALE GENOMIC DNA]</scope>
    <source>
        <strain evidence="2">C459-1</strain>
    </source>
</reference>
<dbReference type="EMBL" id="JAERTY010000002">
    <property type="protein sequence ID" value="MBL1408195.1"/>
    <property type="molecule type" value="Genomic_DNA"/>
</dbReference>
<evidence type="ECO:0000313" key="2">
    <source>
        <dbReference type="Proteomes" id="UP000625283"/>
    </source>
</evidence>
<name>A0ABS1R147_9SPHI</name>
<accession>A0ABS1R147</accession>